<keyword evidence="4 7" id="KW-0274">FAD</keyword>
<dbReference type="GO" id="GO:0003995">
    <property type="term" value="F:acyl-CoA dehydrogenase activity"/>
    <property type="evidence" value="ECO:0007669"/>
    <property type="project" value="TreeGrafter"/>
</dbReference>
<dbReference type="Pfam" id="PF00441">
    <property type="entry name" value="Acyl-CoA_dh_1"/>
    <property type="match status" value="1"/>
</dbReference>
<dbReference type="FunFam" id="2.40.110.10:FF:000002">
    <property type="entry name" value="Acyl-CoA dehydrogenase fadE12"/>
    <property type="match status" value="1"/>
</dbReference>
<comment type="cofactor">
    <cofactor evidence="1 7">
        <name>FAD</name>
        <dbReference type="ChEBI" id="CHEBI:57692"/>
    </cofactor>
</comment>
<dbReference type="Proteomes" id="UP000321353">
    <property type="component" value="Chromosome"/>
</dbReference>
<dbReference type="EMBL" id="CP036264">
    <property type="protein sequence ID" value="QEG01583.1"/>
    <property type="molecule type" value="Genomic_DNA"/>
</dbReference>
<evidence type="ECO:0000259" key="8">
    <source>
        <dbReference type="Pfam" id="PF00441"/>
    </source>
</evidence>
<dbReference type="GO" id="GO:0006631">
    <property type="term" value="P:fatty acid metabolic process"/>
    <property type="evidence" value="ECO:0007669"/>
    <property type="project" value="UniProtKB-ARBA"/>
</dbReference>
<evidence type="ECO:0000256" key="4">
    <source>
        <dbReference type="ARBA" id="ARBA00022827"/>
    </source>
</evidence>
<evidence type="ECO:0000256" key="1">
    <source>
        <dbReference type="ARBA" id="ARBA00001974"/>
    </source>
</evidence>
<dbReference type="EC" id="1.3.99.-" evidence="12"/>
<sequence>MSTTIEKGDIEKQELRKQQLAQAEELLFAESHPESFAKQLYHGYFAQQMVFPYPRLAAAESESVAAALDELRRVCDQYLDAEHIDRNADIPAELIHHLGRIGLLGMTAPESAGGRGFSQLAYCQLLEELGSRCSSTSIFVNAHHSIGMRGLLLFGNEQQKQRWLPDLVSGKAIAAFALTEVQAGSDAANVQTTATPAADGSHYVLNGSKRYITNGAIANLLTVMARTPIEGSEKTAVTAFLVTPDMPGFQVVEPRMEKLGIRGTATAKLEFENMRVPAENVLGREGKGLRVALTVLDFGRTTFGACCSGAARSCLQLATRHARTRIQFGQPIGAFELVQKKLARMAADLYAMQAMTHMTAGLIDRGSDDYMLETAILKVWTTERLWKIVNETFQIYGGAAYFTDQPLERMLRDARINQIGEGANEVLTSFIGLVGMRDPGERLRRVAQSLHAPWKSLGVIGQFVVQEFGRLLGRPKITTRSDSLGDHARWLSKAVKRFGLSVQRELIRHREEILDRQLVHERIACAAMELYASTAVIARMDHELQTAASETVRHSHQAARLFLRQSRRRFEHAMAGNRNNDDVQIREVAESLSAG</sequence>
<comment type="similarity">
    <text evidence="2 7">Belongs to the acyl-CoA dehydrogenase family.</text>
</comment>
<dbReference type="InterPro" id="IPR006091">
    <property type="entry name" value="Acyl-CoA_Oxase/DH_mid-dom"/>
</dbReference>
<dbReference type="InterPro" id="IPR046373">
    <property type="entry name" value="Acyl-CoA_Oxase/DH_mid-dom_sf"/>
</dbReference>
<keyword evidence="13" id="KW-1185">Reference proteome</keyword>
<keyword evidence="5" id="KW-0809">Transit peptide</keyword>
<dbReference type="PANTHER" id="PTHR43884:SF9">
    <property type="entry name" value="COMPLEX I ASSEMBLY FACTOR ACAD9, MITOCHONDRIAL"/>
    <property type="match status" value="1"/>
</dbReference>
<evidence type="ECO:0000256" key="2">
    <source>
        <dbReference type="ARBA" id="ARBA00009347"/>
    </source>
</evidence>
<name>A0A5B9MJN7_9BACT</name>
<evidence type="ECO:0000259" key="9">
    <source>
        <dbReference type="Pfam" id="PF02770"/>
    </source>
</evidence>
<evidence type="ECO:0000313" key="13">
    <source>
        <dbReference type="Proteomes" id="UP000321353"/>
    </source>
</evidence>
<evidence type="ECO:0000256" key="6">
    <source>
        <dbReference type="ARBA" id="ARBA00023002"/>
    </source>
</evidence>
<feature type="domain" description="Acyl-CoA dehydrogenase/oxidase C-terminal" evidence="8">
    <location>
        <begin position="286"/>
        <end position="431"/>
    </location>
</feature>
<dbReference type="InterPro" id="IPR037069">
    <property type="entry name" value="AcylCoA_DH/ox_N_sf"/>
</dbReference>
<dbReference type="Pfam" id="PF02771">
    <property type="entry name" value="Acyl-CoA_dh_N"/>
    <property type="match status" value="1"/>
</dbReference>
<dbReference type="SUPFAM" id="SSF47203">
    <property type="entry name" value="Acyl-CoA dehydrogenase C-terminal domain-like"/>
    <property type="match status" value="1"/>
</dbReference>
<dbReference type="Gene3D" id="1.10.540.10">
    <property type="entry name" value="Acyl-CoA dehydrogenase/oxidase, N-terminal domain"/>
    <property type="match status" value="1"/>
</dbReference>
<organism evidence="12 13">
    <name type="scientific">Stieleria maiorica</name>
    <dbReference type="NCBI Taxonomy" id="2795974"/>
    <lineage>
        <taxon>Bacteria</taxon>
        <taxon>Pseudomonadati</taxon>
        <taxon>Planctomycetota</taxon>
        <taxon>Planctomycetia</taxon>
        <taxon>Pirellulales</taxon>
        <taxon>Pirellulaceae</taxon>
        <taxon>Stieleria</taxon>
    </lineage>
</organism>
<keyword evidence="6 7" id="KW-0560">Oxidoreductase</keyword>
<evidence type="ECO:0000256" key="3">
    <source>
        <dbReference type="ARBA" id="ARBA00022630"/>
    </source>
</evidence>
<feature type="domain" description="Acyl-CoA oxidase/dehydrogenase middle" evidence="9">
    <location>
        <begin position="175"/>
        <end position="274"/>
    </location>
</feature>
<dbReference type="Gene3D" id="1.20.140.10">
    <property type="entry name" value="Butyryl-CoA Dehydrogenase, subunit A, domain 3"/>
    <property type="match status" value="2"/>
</dbReference>
<dbReference type="InterPro" id="IPR036250">
    <property type="entry name" value="AcylCo_DH-like_C"/>
</dbReference>
<feature type="domain" description="ACAD9/ACADV-like C-terminal" evidence="11">
    <location>
        <begin position="483"/>
        <end position="590"/>
    </location>
</feature>
<dbReference type="KEGG" id="smam:Mal15_56600"/>
<reference evidence="12 13" key="1">
    <citation type="submission" date="2019-02" db="EMBL/GenBank/DDBJ databases">
        <title>Planctomycetal bacteria perform biofilm scaping via a novel small molecule.</title>
        <authorList>
            <person name="Jeske O."/>
            <person name="Boedeker C."/>
            <person name="Wiegand S."/>
            <person name="Breitling P."/>
            <person name="Kallscheuer N."/>
            <person name="Jogler M."/>
            <person name="Rohde M."/>
            <person name="Petersen J."/>
            <person name="Medema M.H."/>
            <person name="Surup F."/>
            <person name="Jogler C."/>
        </authorList>
    </citation>
    <scope>NUCLEOTIDE SEQUENCE [LARGE SCALE GENOMIC DNA]</scope>
    <source>
        <strain evidence="12 13">Mal15</strain>
    </source>
</reference>
<dbReference type="Pfam" id="PF02770">
    <property type="entry name" value="Acyl-CoA_dh_M"/>
    <property type="match status" value="1"/>
</dbReference>
<dbReference type="InterPro" id="IPR009100">
    <property type="entry name" value="AcylCoA_DH/oxidase_NM_dom_sf"/>
</dbReference>
<dbReference type="InterPro" id="IPR013786">
    <property type="entry name" value="AcylCoA_DH/ox_N"/>
</dbReference>
<evidence type="ECO:0000256" key="5">
    <source>
        <dbReference type="ARBA" id="ARBA00022946"/>
    </source>
</evidence>
<dbReference type="Gene3D" id="2.40.110.10">
    <property type="entry name" value="Butyryl-CoA Dehydrogenase, subunit A, domain 2"/>
    <property type="match status" value="1"/>
</dbReference>
<dbReference type="InterPro" id="IPR049448">
    <property type="entry name" value="ACAD9/ACADV-like_C"/>
</dbReference>
<dbReference type="RefSeq" id="WP_147870643.1">
    <property type="nucleotide sequence ID" value="NZ_CP036264.1"/>
</dbReference>
<dbReference type="PANTHER" id="PTHR43884">
    <property type="entry name" value="ACYL-COA DEHYDROGENASE"/>
    <property type="match status" value="1"/>
</dbReference>
<evidence type="ECO:0000256" key="7">
    <source>
        <dbReference type="RuleBase" id="RU362125"/>
    </source>
</evidence>
<dbReference type="GO" id="GO:0050660">
    <property type="term" value="F:flavin adenine dinucleotide binding"/>
    <property type="evidence" value="ECO:0007669"/>
    <property type="project" value="InterPro"/>
</dbReference>
<protein>
    <submittedName>
        <fullName evidence="12">Acyl-CoA dehydrogenase</fullName>
        <ecNumber evidence="12">1.3.99.-</ecNumber>
    </submittedName>
</protein>
<dbReference type="Pfam" id="PF21343">
    <property type="entry name" value="ACAD9-ACADV_C"/>
    <property type="match status" value="1"/>
</dbReference>
<dbReference type="InterPro" id="IPR009075">
    <property type="entry name" value="AcylCo_DH/oxidase_C"/>
</dbReference>
<evidence type="ECO:0000313" key="12">
    <source>
        <dbReference type="EMBL" id="QEG01583.1"/>
    </source>
</evidence>
<evidence type="ECO:0000259" key="11">
    <source>
        <dbReference type="Pfam" id="PF21343"/>
    </source>
</evidence>
<gene>
    <name evidence="12" type="primary">mmgC_2</name>
    <name evidence="12" type="ORF">Mal15_56600</name>
</gene>
<proteinExistence type="inferred from homology"/>
<evidence type="ECO:0000259" key="10">
    <source>
        <dbReference type="Pfam" id="PF02771"/>
    </source>
</evidence>
<dbReference type="SUPFAM" id="SSF56645">
    <property type="entry name" value="Acyl-CoA dehydrogenase NM domain-like"/>
    <property type="match status" value="1"/>
</dbReference>
<feature type="domain" description="Acyl-CoA dehydrogenase/oxidase N-terminal" evidence="10">
    <location>
        <begin position="66"/>
        <end position="171"/>
    </location>
</feature>
<dbReference type="AlphaFoldDB" id="A0A5B9MJN7"/>
<accession>A0A5B9MJN7</accession>
<dbReference type="FunFam" id="1.10.540.10:FF:000001">
    <property type="entry name" value="Very long-chain-specific acyl-CoA dehydrogenase, mitochondrial"/>
    <property type="match status" value="1"/>
</dbReference>
<keyword evidence="3 7" id="KW-0285">Flavoprotein</keyword>